<feature type="repeat" description="ANK" evidence="3">
    <location>
        <begin position="124"/>
        <end position="156"/>
    </location>
</feature>
<dbReference type="SMART" id="SM00248">
    <property type="entry name" value="ANK"/>
    <property type="match status" value="28"/>
</dbReference>
<feature type="repeat" description="ANK" evidence="3">
    <location>
        <begin position="953"/>
        <end position="985"/>
    </location>
</feature>
<reference evidence="6 7" key="1">
    <citation type="submission" date="2016-06" db="EMBL/GenBank/DDBJ databases">
        <title>Living apart together: crosstalk between the core and supernumerary genomes in a fungal plant pathogen.</title>
        <authorList>
            <person name="Vanheule A."/>
            <person name="Audenaert K."/>
            <person name="Warris S."/>
            <person name="Van De Geest H."/>
            <person name="Schijlen E."/>
            <person name="Hofte M."/>
            <person name="De Saeger S."/>
            <person name="Haesaert G."/>
            <person name="Waalwijk C."/>
            <person name="Van Der Lee T."/>
        </authorList>
    </citation>
    <scope>NUCLEOTIDE SEQUENCE [LARGE SCALE GENOMIC DNA]</scope>
    <source>
        <strain evidence="6 7">2516</strain>
    </source>
</reference>
<keyword evidence="1" id="KW-0677">Repeat</keyword>
<dbReference type="InterPro" id="IPR002110">
    <property type="entry name" value="Ankyrin_rpt"/>
</dbReference>
<feature type="repeat" description="ANK" evidence="3">
    <location>
        <begin position="290"/>
        <end position="322"/>
    </location>
</feature>
<organism evidence="6 7">
    <name type="scientific">Fusarium poae</name>
    <dbReference type="NCBI Taxonomy" id="36050"/>
    <lineage>
        <taxon>Eukaryota</taxon>
        <taxon>Fungi</taxon>
        <taxon>Dikarya</taxon>
        <taxon>Ascomycota</taxon>
        <taxon>Pezizomycotina</taxon>
        <taxon>Sordariomycetes</taxon>
        <taxon>Hypocreomycetidae</taxon>
        <taxon>Hypocreales</taxon>
        <taxon>Nectriaceae</taxon>
        <taxon>Fusarium</taxon>
    </lineage>
</organism>
<dbReference type="PANTHER" id="PTHR24198">
    <property type="entry name" value="ANKYRIN REPEAT AND PROTEIN KINASE DOMAIN-CONTAINING PROTEIN"/>
    <property type="match status" value="1"/>
</dbReference>
<evidence type="ECO:0000313" key="6">
    <source>
        <dbReference type="EMBL" id="OBS24206.1"/>
    </source>
</evidence>
<feature type="repeat" description="ANK" evidence="3">
    <location>
        <begin position="366"/>
        <end position="398"/>
    </location>
</feature>
<feature type="repeat" description="ANK" evidence="3">
    <location>
        <begin position="887"/>
        <end position="919"/>
    </location>
</feature>
<evidence type="ECO:0000256" key="1">
    <source>
        <dbReference type="ARBA" id="ARBA00022737"/>
    </source>
</evidence>
<keyword evidence="2 3" id="KW-0040">ANK repeat</keyword>
<dbReference type="STRING" id="36050.A0A1B8AV03"/>
<feature type="repeat" description="ANK" evidence="3">
    <location>
        <begin position="323"/>
        <end position="355"/>
    </location>
</feature>
<feature type="repeat" description="ANK" evidence="3">
    <location>
        <begin position="634"/>
        <end position="666"/>
    </location>
</feature>
<dbReference type="OMA" id="ASNNIGW"/>
<feature type="repeat" description="ANK" evidence="3">
    <location>
        <begin position="986"/>
        <end position="1018"/>
    </location>
</feature>
<protein>
    <recommendedName>
        <fullName evidence="5">Heterokaryon incompatibility domain-containing protein</fullName>
    </recommendedName>
</protein>
<comment type="caution">
    <text evidence="6">The sequence shown here is derived from an EMBL/GenBank/DDBJ whole genome shotgun (WGS) entry which is preliminary data.</text>
</comment>
<evidence type="ECO:0000256" key="4">
    <source>
        <dbReference type="SAM" id="MobiDB-lite"/>
    </source>
</evidence>
<sequence>MTSQSPQSKSGTDPINPESTSSDDLLATSMSQLSISSDLAKRLLRSGFLPDGYDSINKTEALVWAVERKNTELVRELISHGADVNLPAEDGWTCLNLAAGNFDPETLHVLLRNGADVSAIAGTYGRTALHWAASLGDLPAVQSLISHGSDVDAKTTQGSCPLHLAADNGNVEVIQALLDAGASLQGVDGQGWTSLHVACRRGHEGAVQLLIERGANMVSKCNQGHAPLHTASFSGQHKVVKQLLAHGVDINATSTEMGRSVLDYAVGANSVATAQTLLEHGASIESCDMSGTTPLIAAVVYNAIEMASFLLDHNANIEASNNNGKRPLHLASENNFGQMTQLLIEKGADIEARADSKDNDDQVVVEGLTPLLVAARFGRVETFHILVDHGADVNASSAGYNGIHLATVGQAKSLIRFFAQKGVAIDARSTDEGNTALIRAVQDGYPQIVSLLIKLGADVNASNNIGWSPLHFAAENGFKDVIEILLKAGANPIAETLDGKRPRMISWDKQHDEVTTMLDGSVPISLDARNKSRARTLSSLFYAVRNGHLNKVSHMLDEGIDINSLDADGRSPLSLAAEHGWSDIVHNLTGRNADSNIQDNYGESPLWWASRYGHAIIVEHLLDKGAHFDSPDTDGQSPLSVSSQNGHLKTAKILLEHGANPNSSTHYGKTPLLFAVDNKQLDAVKLLLESGADINYNSPQGDTALSLAIEQGFDDIVNTLKAHPNLIMNEPEVRVRSESATPPPSSPIELIPDIFLKRHSMLIDAVRKGQLAMIKRLIKAGVDPNASFGRENPLYEAATRGQPEAVAILVQQGAALDPDDGFRSPLVAAASYGFTSTVKLFHSLGASIEAGQEWGQTALAEAAQNGHEATVALLLQLGAKTEVKGDYGRVPLWNATRNRHINTVKLLVEHGANTEAADHYGFTPLMVAVRNGDRKLTEFFLENGSQMRPESQQNYSPLCCAAANGDEAIVDLLLDHGADVDYFSDGKCTALHIATARGNLMVMKMLIEAGANVGLKDGDGRTALSLAKESSNDAAMRLLCRASSLRRDSHRERRKADEEDFNKKDYYHYEPLMMRDSIRIIELYPGNPGDIMEFELEEVSLASKTPFEALSYEWQERYGTIPVQCDGKKILITPNCKAAMERLRLRDKSRYLWIDAICINQTHDQERNQQVAIMGEIYRAADRVIMWLGEETETIETAFDLLPKVARAQRALLEEAGGLPAEEGSAEEVEDPGTLLNSMFKEQDVMDAFDDLMQRTYWTRAWILPEIVIAGTRGIAMCGNKSCDWTTLKYGMPIYKFCRFGQPPIIFNSGLVGEVGPEAEMLFEDVVFILHTLEATDPRDKIFASLGLVSQKRMSLGKKLVESPVADYTMSIQQVFVHAARYMIDVGGIFWAWRLGIQRSTKDIDNLPSWVPDFSRRPAIAEINPFRDVKPSCKLDIKEDPVTTETSLRISGCIVDKIVFKLTLRRDLEISTILSLVVDALAKTDRSIYGRYPVGEGFNVENNIEYSGQGSGAESSLMKNTNAMSLFTTITSFEDKLDKEDNGPIPERILPLLTGYLIWALSMNMDTPGLSKTVPDYVERYAEMWAKESDGNESLVDFELDNLKLVEDVLKVDKDLIYTENGYFGLTNPGEAEVGMLVAVVGTDAILRLLRKKEDTTPFYEYVDMVFLNTMGQEVDKLEQMFPYVTPERLEIR</sequence>
<dbReference type="InterPro" id="IPR036770">
    <property type="entry name" value="Ankyrin_rpt-contain_sf"/>
</dbReference>
<evidence type="ECO:0000256" key="3">
    <source>
        <dbReference type="PROSITE-ProRule" id="PRU00023"/>
    </source>
</evidence>
<dbReference type="PRINTS" id="PR01415">
    <property type="entry name" value="ANKYRIN"/>
</dbReference>
<dbReference type="Gene3D" id="1.25.40.20">
    <property type="entry name" value="Ankyrin repeat-containing domain"/>
    <property type="match status" value="8"/>
</dbReference>
<dbReference type="Pfam" id="PF00023">
    <property type="entry name" value="Ank"/>
    <property type="match status" value="3"/>
</dbReference>
<feature type="repeat" description="ANK" evidence="3">
    <location>
        <begin position="920"/>
        <end position="952"/>
    </location>
</feature>
<feature type="region of interest" description="Disordered" evidence="4">
    <location>
        <begin position="1"/>
        <end position="23"/>
    </location>
</feature>
<evidence type="ECO:0000313" key="7">
    <source>
        <dbReference type="Proteomes" id="UP000091967"/>
    </source>
</evidence>
<proteinExistence type="predicted"/>
<dbReference type="PANTHER" id="PTHR24198:SF165">
    <property type="entry name" value="ANKYRIN REPEAT-CONTAINING PROTEIN-RELATED"/>
    <property type="match status" value="1"/>
</dbReference>
<feature type="repeat" description="ANK" evidence="3">
    <location>
        <begin position="257"/>
        <end position="289"/>
    </location>
</feature>
<feature type="repeat" description="ANK" evidence="3">
    <location>
        <begin position="223"/>
        <end position="255"/>
    </location>
</feature>
<feature type="repeat" description="ANK" evidence="3">
    <location>
        <begin position="535"/>
        <end position="567"/>
    </location>
</feature>
<feature type="repeat" description="ANK" evidence="3">
    <location>
        <begin position="601"/>
        <end position="633"/>
    </location>
</feature>
<feature type="repeat" description="ANK" evidence="3">
    <location>
        <begin position="90"/>
        <end position="122"/>
    </location>
</feature>
<feature type="repeat" description="ANK" evidence="3">
    <location>
        <begin position="432"/>
        <end position="464"/>
    </location>
</feature>
<dbReference type="Pfam" id="PF06985">
    <property type="entry name" value="HET"/>
    <property type="match status" value="1"/>
</dbReference>
<feature type="repeat" description="ANK" evidence="3">
    <location>
        <begin position="667"/>
        <end position="699"/>
    </location>
</feature>
<gene>
    <name evidence="6" type="ORF">FPOA_04753</name>
</gene>
<dbReference type="InterPro" id="IPR010730">
    <property type="entry name" value="HET"/>
</dbReference>
<name>A0A1B8AV03_FUSPO</name>
<dbReference type="PROSITE" id="PS50088">
    <property type="entry name" value="ANK_REPEAT"/>
    <property type="match status" value="23"/>
</dbReference>
<dbReference type="PROSITE" id="PS50297">
    <property type="entry name" value="ANK_REP_REGION"/>
    <property type="match status" value="20"/>
</dbReference>
<dbReference type="SUPFAM" id="SSF48403">
    <property type="entry name" value="Ankyrin repeat"/>
    <property type="match status" value="3"/>
</dbReference>
<feature type="domain" description="Heterokaryon incompatibility" evidence="5">
    <location>
        <begin position="1107"/>
        <end position="1266"/>
    </location>
</feature>
<feature type="repeat" description="ANK" evidence="3">
    <location>
        <begin position="157"/>
        <end position="189"/>
    </location>
</feature>
<evidence type="ECO:0000256" key="2">
    <source>
        <dbReference type="ARBA" id="ARBA00023043"/>
    </source>
</evidence>
<accession>A0A1B8AV03</accession>
<feature type="repeat" description="ANK" evidence="3">
    <location>
        <begin position="854"/>
        <end position="886"/>
    </location>
</feature>
<feature type="repeat" description="ANK" evidence="3">
    <location>
        <begin position="568"/>
        <end position="600"/>
    </location>
</feature>
<feature type="repeat" description="ANK" evidence="3">
    <location>
        <begin position="789"/>
        <end position="821"/>
    </location>
</feature>
<dbReference type="Proteomes" id="UP000091967">
    <property type="component" value="Unassembled WGS sequence"/>
</dbReference>
<keyword evidence="7" id="KW-1185">Reference proteome</keyword>
<evidence type="ECO:0000259" key="5">
    <source>
        <dbReference type="Pfam" id="PF06985"/>
    </source>
</evidence>
<feature type="repeat" description="ANK" evidence="3">
    <location>
        <begin position="465"/>
        <end position="497"/>
    </location>
</feature>
<dbReference type="Pfam" id="PF12796">
    <property type="entry name" value="Ank_2"/>
    <property type="match status" value="7"/>
</dbReference>
<dbReference type="EMBL" id="LYXU01000002">
    <property type="protein sequence ID" value="OBS24206.1"/>
    <property type="molecule type" value="Genomic_DNA"/>
</dbReference>
<feature type="repeat" description="ANK" evidence="3">
    <location>
        <begin position="190"/>
        <end position="222"/>
    </location>
</feature>
<feature type="repeat" description="ANK" evidence="3">
    <location>
        <begin position="57"/>
        <end position="89"/>
    </location>
</feature>